<keyword evidence="7" id="KW-0472">Membrane</keyword>
<accession>G2KQ43</accession>
<dbReference type="RefSeq" id="WP_014101808.1">
    <property type="nucleotide sequence ID" value="NC_016026.1"/>
</dbReference>
<dbReference type="SUPFAM" id="SSF51261">
    <property type="entry name" value="Duplicated hybrid motif"/>
    <property type="match status" value="1"/>
</dbReference>
<feature type="transmembrane region" description="Helical" evidence="7">
    <location>
        <begin position="49"/>
        <end position="68"/>
    </location>
</feature>
<evidence type="ECO:0000256" key="2">
    <source>
        <dbReference type="ARBA" id="ARBA00022670"/>
    </source>
</evidence>
<keyword evidence="4" id="KW-0378">Hydrolase</keyword>
<sequence>MPQLKKRSNKILSMIPPVAVQDVLHRLNRYLPLRHRHVLTRNNTVRLRYVAGPVCAVVMVGLVFSALGNPAQGISSELTAQAYANLEPAAGGERQDGEEGLVTQLAATQKRLQRYTAASYTMDPGQTVAINRAATLAPKEKQVKIAPGDTLTGALLQAGLSDKDAYGVVQAMKQHVNPRSIRPGQVLQVRFDQGEGDVKPLAQVSMAMDALKTITVARAATEEAGFKVDVSEKKVVKKLYTQAADISVSVVGAAAKAGIPSAVVNEAIRIYSWDVDFQRDIRQGDKIEITYEAYETEDGQRVKTGDVLYTQLSVSGIDIPLYRYETSEGRVDYFQPNGRSIRKTLMKTPIDGARISSGFGVRRHPVLGYTKMHKGMDFAAPTGTPIYAAGDGVIEKAGKFSSFGNYVRIRHNAQLKTAYAHMSRFAKGITPGTRVRQGQVIGYVGTTGRSTGPHLHYEVLVNGVQKNPRSLDLPTGETLDGEDMRLFKAHVKQMDRDISNGRALRYARNTASTAQ</sequence>
<evidence type="ECO:0000256" key="6">
    <source>
        <dbReference type="ARBA" id="ARBA00023049"/>
    </source>
</evidence>
<dbReference type="PANTHER" id="PTHR21666:SF288">
    <property type="entry name" value="CELL DIVISION PROTEIN YTFB"/>
    <property type="match status" value="1"/>
</dbReference>
<name>G2KQ43_MICAA</name>
<dbReference type="InterPro" id="IPR011055">
    <property type="entry name" value="Dup_hybrid_motif"/>
</dbReference>
<dbReference type="OrthoDB" id="9815245at2"/>
<dbReference type="Gene3D" id="2.70.70.10">
    <property type="entry name" value="Glucose Permease (Domain IIA)"/>
    <property type="match status" value="1"/>
</dbReference>
<dbReference type="STRING" id="856793.MICA_239"/>
<dbReference type="Gene3D" id="3.10.450.350">
    <property type="match status" value="2"/>
</dbReference>
<evidence type="ECO:0000256" key="1">
    <source>
        <dbReference type="ARBA" id="ARBA00001947"/>
    </source>
</evidence>
<dbReference type="GO" id="GO:0006508">
    <property type="term" value="P:proteolysis"/>
    <property type="evidence" value="ECO:0007669"/>
    <property type="project" value="UniProtKB-KW"/>
</dbReference>
<evidence type="ECO:0000256" key="7">
    <source>
        <dbReference type="SAM" id="Phobius"/>
    </source>
</evidence>
<keyword evidence="2" id="KW-0645">Protease</keyword>
<dbReference type="HOGENOM" id="CLU_026846_4_1_5"/>
<reference evidence="9 10" key="1">
    <citation type="journal article" date="2011" name="BMC Genomics">
        <title>Genomic insights into an obligate epibiotic bacterial predator: Micavibrio aeruginosavorus ARL-13.</title>
        <authorList>
            <person name="Wang Z."/>
            <person name="Kadouri D."/>
            <person name="Wu M."/>
        </authorList>
    </citation>
    <scope>NUCLEOTIDE SEQUENCE [LARGE SCALE GENOMIC DNA]</scope>
    <source>
        <strain evidence="9 10">ARL-13</strain>
    </source>
</reference>
<keyword evidence="7" id="KW-0812">Transmembrane</keyword>
<feature type="domain" description="M23ase beta-sheet core" evidence="8">
    <location>
        <begin position="371"/>
        <end position="468"/>
    </location>
</feature>
<comment type="cofactor">
    <cofactor evidence="1">
        <name>Zn(2+)</name>
        <dbReference type="ChEBI" id="CHEBI:29105"/>
    </cofactor>
</comment>
<dbReference type="CDD" id="cd12797">
    <property type="entry name" value="M23_peptidase"/>
    <property type="match status" value="1"/>
</dbReference>
<dbReference type="eggNOG" id="COG0739">
    <property type="taxonomic scope" value="Bacteria"/>
</dbReference>
<keyword evidence="6" id="KW-0482">Metalloprotease</keyword>
<dbReference type="InterPro" id="IPR016047">
    <property type="entry name" value="M23ase_b-sheet_dom"/>
</dbReference>
<gene>
    <name evidence="9" type="ordered locus">MICA_239</name>
</gene>
<keyword evidence="10" id="KW-1185">Reference proteome</keyword>
<keyword evidence="7" id="KW-1133">Transmembrane helix</keyword>
<dbReference type="EMBL" id="CP002382">
    <property type="protein sequence ID" value="AEP08585.1"/>
    <property type="molecule type" value="Genomic_DNA"/>
</dbReference>
<dbReference type="KEGG" id="mai:MICA_239"/>
<evidence type="ECO:0000256" key="4">
    <source>
        <dbReference type="ARBA" id="ARBA00022801"/>
    </source>
</evidence>
<evidence type="ECO:0000313" key="10">
    <source>
        <dbReference type="Proteomes" id="UP000009286"/>
    </source>
</evidence>
<organism evidence="9 10">
    <name type="scientific">Micavibrio aeruginosavorus (strain ARL-13)</name>
    <dbReference type="NCBI Taxonomy" id="856793"/>
    <lineage>
        <taxon>Bacteria</taxon>
        <taxon>Pseudomonadati</taxon>
        <taxon>Bdellovibrionota</taxon>
        <taxon>Bdellovibrionia</taxon>
        <taxon>Bdellovibrionales</taxon>
        <taxon>Pseudobdellovibrionaceae</taxon>
        <taxon>Micavibrio</taxon>
    </lineage>
</organism>
<dbReference type="Proteomes" id="UP000009286">
    <property type="component" value="Chromosome"/>
</dbReference>
<dbReference type="InterPro" id="IPR050570">
    <property type="entry name" value="Cell_wall_metabolism_enzyme"/>
</dbReference>
<dbReference type="PANTHER" id="PTHR21666">
    <property type="entry name" value="PEPTIDASE-RELATED"/>
    <property type="match status" value="1"/>
</dbReference>
<dbReference type="AlphaFoldDB" id="G2KQ43"/>
<proteinExistence type="predicted"/>
<dbReference type="Pfam" id="PF01551">
    <property type="entry name" value="Peptidase_M23"/>
    <property type="match status" value="1"/>
</dbReference>
<dbReference type="GO" id="GO:0046872">
    <property type="term" value="F:metal ion binding"/>
    <property type="evidence" value="ECO:0007669"/>
    <property type="project" value="UniProtKB-KW"/>
</dbReference>
<keyword evidence="5" id="KW-0862">Zinc</keyword>
<evidence type="ECO:0000313" key="9">
    <source>
        <dbReference type="EMBL" id="AEP08585.1"/>
    </source>
</evidence>
<evidence type="ECO:0000259" key="8">
    <source>
        <dbReference type="Pfam" id="PF01551"/>
    </source>
</evidence>
<dbReference type="GO" id="GO:0004222">
    <property type="term" value="F:metalloendopeptidase activity"/>
    <property type="evidence" value="ECO:0007669"/>
    <property type="project" value="TreeGrafter"/>
</dbReference>
<evidence type="ECO:0000256" key="3">
    <source>
        <dbReference type="ARBA" id="ARBA00022723"/>
    </source>
</evidence>
<keyword evidence="3" id="KW-0479">Metal-binding</keyword>
<protein>
    <submittedName>
        <fullName evidence="9">Peptidase M23 family protein</fullName>
    </submittedName>
</protein>
<evidence type="ECO:0000256" key="5">
    <source>
        <dbReference type="ARBA" id="ARBA00022833"/>
    </source>
</evidence>